<dbReference type="PROSITE" id="PS51232">
    <property type="entry name" value="GBD_FH3"/>
    <property type="match status" value="1"/>
</dbReference>
<evidence type="ECO:0000313" key="4">
    <source>
        <dbReference type="Ensembl" id="ENSGMOP00000018715.2"/>
    </source>
</evidence>
<feature type="compositionally biased region" description="Low complexity" evidence="1">
    <location>
        <begin position="925"/>
        <end position="935"/>
    </location>
</feature>
<feature type="region of interest" description="Disordered" evidence="1">
    <location>
        <begin position="925"/>
        <end position="957"/>
    </location>
</feature>
<feature type="compositionally biased region" description="Pro residues" evidence="1">
    <location>
        <begin position="367"/>
        <end position="480"/>
    </location>
</feature>
<dbReference type="Ensembl" id="ENSGMOT00000019173.2">
    <property type="protein sequence ID" value="ENSGMOP00000018715.2"/>
    <property type="gene ID" value="ENSGMOG00000017390.2"/>
</dbReference>
<dbReference type="Pfam" id="PF02181">
    <property type="entry name" value="FH2"/>
    <property type="match status" value="1"/>
</dbReference>
<dbReference type="InterPro" id="IPR042201">
    <property type="entry name" value="FH2_Formin_sf"/>
</dbReference>
<protein>
    <recommendedName>
        <fullName evidence="6">Inverted formin, FH2 and WH2 domain containing</fullName>
    </recommendedName>
</protein>
<dbReference type="AlphaFoldDB" id="A0A8C4ZQC3"/>
<dbReference type="InterPro" id="IPR010473">
    <property type="entry name" value="GTPase-bd"/>
</dbReference>
<dbReference type="InterPro" id="IPR015425">
    <property type="entry name" value="FH2_Formin"/>
</dbReference>
<proteinExistence type="predicted"/>
<dbReference type="InterPro" id="IPR011989">
    <property type="entry name" value="ARM-like"/>
</dbReference>
<dbReference type="InterPro" id="IPR010472">
    <property type="entry name" value="FH3_dom"/>
</dbReference>
<dbReference type="GeneTree" id="ENSGT00940000155691"/>
<evidence type="ECO:0000259" key="2">
    <source>
        <dbReference type="PROSITE" id="PS51232"/>
    </source>
</evidence>
<evidence type="ECO:0000313" key="5">
    <source>
        <dbReference type="Proteomes" id="UP000694546"/>
    </source>
</evidence>
<dbReference type="PANTHER" id="PTHR46345:SF5">
    <property type="entry name" value="INVERTED FORMIN-2"/>
    <property type="match status" value="1"/>
</dbReference>
<dbReference type="GO" id="GO:0031267">
    <property type="term" value="F:small GTPase binding"/>
    <property type="evidence" value="ECO:0007669"/>
    <property type="project" value="InterPro"/>
</dbReference>
<evidence type="ECO:0008006" key="6">
    <source>
        <dbReference type="Google" id="ProtNLM"/>
    </source>
</evidence>
<sequence>MNSLTAKWGTAKDLVTSSGPDADAQLDANLEDADPELCIRLLQVPTVTNYSGLLRRLQSSTTAWKVQFLELRGLDLLLEALERVSGRGCLHITDALLQLKCVACVRAVMNSKTGLDFMLDNQGYVRTLAQALDTSNMMVKMEVFRLLSCITLYKLSGHQQTVDALEHYKSLKKQQYRFSVIMNELHATDNVDYLETLMGMVNTLLHGLDDLRKRDKLRKEFIGLQLLDLLPRLRDMDDMNLNHQCETFENSLAEDEDDMMEMYGGIDMSSHQDVFTSLFTRVCSSSSSSPYHLSITLSPLNHLSSIMSPSFYQIPEESAEQLLSRFLPSKALPPPVSPNRRVPTTDMAVQTVLMDSLSDLSQTTNLSPPPPPPPPPLPPCLGGPPPPPPPPPLPPCLGGPPPPPPPPALPPCLGGPPPPPPPPPLPPGVGGGPPPPPPLPPGVGGGPPPPPPLPPGVGGGPPPPPPPPLPFGAPPPPPPGGMIEANVSRGLGRAYIKSAPPGRCPTQRMKKLNWQKMTVLEGQSMWTSASSGPLEPNYTSIEELFALPKTDGPAKATGPPAKPKECFHRCSVESLINIILLGVLLLDYSSHEEFVAMIQRGDGSKFNVETLKQLLKLLPEKHEVENLRSYEGEPDKLADVDRFYLLLLAVPCYTLRIDCMLLSEETSVVLESLMPKAQLVEQACKSHPRLPSFCKLTLDIGNFLNYGSHTGNAEGFKISTLLKLTETKATGSRITLLHHMIEEAEKNHPDLLKLPEDLDICDKTSRKNSTLKWPIKEFGIQIQMLTLTFKLQEMFTSIEEEKRTLAVYLCEDPSRLDLQDVFNTLKAFRALFIKAYKENHSRREQAVKVERRRKQQQEEESKRPKGEDGKRLRKTVVVQEEGCIIDNLLADIRKGFCLKKSRSRPDADTLPPDCLWSSHLHASTSSTTCRTATSSRRSRTGRPPRTTTIFPQHKGGPALRIHGGPQFL</sequence>
<dbReference type="Pfam" id="PF06367">
    <property type="entry name" value="Drf_FH3"/>
    <property type="match status" value="1"/>
</dbReference>
<dbReference type="GO" id="GO:0003779">
    <property type="term" value="F:actin binding"/>
    <property type="evidence" value="ECO:0007669"/>
    <property type="project" value="InterPro"/>
</dbReference>
<organism evidence="4 5">
    <name type="scientific">Gadus morhua</name>
    <name type="common">Atlantic cod</name>
    <dbReference type="NCBI Taxonomy" id="8049"/>
    <lineage>
        <taxon>Eukaryota</taxon>
        <taxon>Metazoa</taxon>
        <taxon>Chordata</taxon>
        <taxon>Craniata</taxon>
        <taxon>Vertebrata</taxon>
        <taxon>Euteleostomi</taxon>
        <taxon>Actinopterygii</taxon>
        <taxon>Neopterygii</taxon>
        <taxon>Teleostei</taxon>
        <taxon>Neoteleostei</taxon>
        <taxon>Acanthomorphata</taxon>
        <taxon>Zeiogadaria</taxon>
        <taxon>Gadariae</taxon>
        <taxon>Gadiformes</taxon>
        <taxon>Gadoidei</taxon>
        <taxon>Gadidae</taxon>
        <taxon>Gadus</taxon>
    </lineage>
</organism>
<dbReference type="GO" id="GO:0030036">
    <property type="term" value="P:actin cytoskeleton organization"/>
    <property type="evidence" value="ECO:0007669"/>
    <property type="project" value="InterPro"/>
</dbReference>
<feature type="region of interest" description="Disordered" evidence="1">
    <location>
        <begin position="360"/>
        <end position="485"/>
    </location>
</feature>
<dbReference type="SUPFAM" id="SSF101447">
    <property type="entry name" value="Formin homology 2 domain (FH2 domain)"/>
    <property type="match status" value="1"/>
</dbReference>
<dbReference type="Gene3D" id="1.20.58.2220">
    <property type="entry name" value="Formin, FH2 domain"/>
    <property type="match status" value="2"/>
</dbReference>
<dbReference type="InterPro" id="IPR016024">
    <property type="entry name" value="ARM-type_fold"/>
</dbReference>
<keyword evidence="5" id="KW-1185">Reference proteome</keyword>
<reference evidence="4" key="2">
    <citation type="submission" date="2025-09" db="UniProtKB">
        <authorList>
            <consortium name="Ensembl"/>
        </authorList>
    </citation>
    <scope>IDENTIFICATION</scope>
</reference>
<dbReference type="SMART" id="SM01140">
    <property type="entry name" value="Drf_GBD"/>
    <property type="match status" value="1"/>
</dbReference>
<feature type="compositionally biased region" description="Basic and acidic residues" evidence="1">
    <location>
        <begin position="843"/>
        <end position="870"/>
    </location>
</feature>
<accession>A0A8C4ZQC3</accession>
<feature type="domain" description="GBD/FH3" evidence="2">
    <location>
        <begin position="1"/>
        <end position="338"/>
    </location>
</feature>
<feature type="region of interest" description="Disordered" evidence="1">
    <location>
        <begin position="843"/>
        <end position="871"/>
    </location>
</feature>
<dbReference type="Proteomes" id="UP000694546">
    <property type="component" value="Chromosome 21"/>
</dbReference>
<dbReference type="SMART" id="SM01139">
    <property type="entry name" value="Drf_FH3"/>
    <property type="match status" value="1"/>
</dbReference>
<name>A0A8C4ZQC3_GADMO</name>
<dbReference type="SMART" id="SM00498">
    <property type="entry name" value="FH2"/>
    <property type="match status" value="1"/>
</dbReference>
<dbReference type="PROSITE" id="PS51444">
    <property type="entry name" value="FH2"/>
    <property type="match status" value="1"/>
</dbReference>
<dbReference type="Pfam" id="PF06371">
    <property type="entry name" value="Drf_GBD"/>
    <property type="match status" value="1"/>
</dbReference>
<dbReference type="SUPFAM" id="SSF48371">
    <property type="entry name" value="ARM repeat"/>
    <property type="match status" value="1"/>
</dbReference>
<feature type="domain" description="FH2" evidence="3">
    <location>
        <begin position="499"/>
        <end position="865"/>
    </location>
</feature>
<dbReference type="Gene3D" id="1.25.10.10">
    <property type="entry name" value="Leucine-rich Repeat Variant"/>
    <property type="match status" value="1"/>
</dbReference>
<dbReference type="PANTHER" id="PTHR46345">
    <property type="entry name" value="INVERTED FORMIN-2"/>
    <property type="match status" value="1"/>
</dbReference>
<reference evidence="4" key="1">
    <citation type="submission" date="2025-08" db="UniProtKB">
        <authorList>
            <consortium name="Ensembl"/>
        </authorList>
    </citation>
    <scope>IDENTIFICATION</scope>
</reference>
<dbReference type="OMA" id="DWMKEFL"/>
<evidence type="ECO:0000259" key="3">
    <source>
        <dbReference type="PROSITE" id="PS51444"/>
    </source>
</evidence>
<evidence type="ECO:0000256" key="1">
    <source>
        <dbReference type="SAM" id="MobiDB-lite"/>
    </source>
</evidence>
<dbReference type="InterPro" id="IPR014768">
    <property type="entry name" value="GBD/FH3_dom"/>
</dbReference>
<dbReference type="PRINTS" id="PR01217">
    <property type="entry name" value="PRICHEXTENSN"/>
</dbReference>